<dbReference type="GO" id="GO:0005576">
    <property type="term" value="C:extracellular region"/>
    <property type="evidence" value="ECO:0007669"/>
    <property type="project" value="InterPro"/>
</dbReference>
<keyword evidence="5" id="KW-1185">Reference proteome</keyword>
<dbReference type="InParanoid" id="D3BB94"/>
<proteinExistence type="predicted"/>
<dbReference type="InterPro" id="IPR020067">
    <property type="entry name" value="Frizzled_dom"/>
</dbReference>
<keyword evidence="2" id="KW-0732">Signal</keyword>
<dbReference type="PANTHER" id="PTHR10697:SF12">
    <property type="entry name" value="FZ DOMAIN-CONTAINING PROTEIN"/>
    <property type="match status" value="1"/>
</dbReference>
<evidence type="ECO:0000259" key="3">
    <source>
        <dbReference type="PROSITE" id="PS50038"/>
    </source>
</evidence>
<organism evidence="4 5">
    <name type="scientific">Heterostelium pallidum (strain ATCC 26659 / Pp 5 / PN500)</name>
    <name type="common">Cellular slime mold</name>
    <name type="synonym">Polysphondylium pallidum</name>
    <dbReference type="NCBI Taxonomy" id="670386"/>
    <lineage>
        <taxon>Eukaryota</taxon>
        <taxon>Amoebozoa</taxon>
        <taxon>Evosea</taxon>
        <taxon>Eumycetozoa</taxon>
        <taxon>Dictyostelia</taxon>
        <taxon>Acytosteliales</taxon>
        <taxon>Acytosteliaceae</taxon>
        <taxon>Heterostelium</taxon>
    </lineage>
</organism>
<dbReference type="GO" id="GO:0005509">
    <property type="term" value="F:calcium ion binding"/>
    <property type="evidence" value="ECO:0007669"/>
    <property type="project" value="InterPro"/>
</dbReference>
<reference evidence="4 5" key="1">
    <citation type="journal article" date="2011" name="Genome Res.">
        <title>Phylogeny-wide analysis of social amoeba genomes highlights ancient origins for complex intercellular communication.</title>
        <authorList>
            <person name="Heidel A.J."/>
            <person name="Lawal H.M."/>
            <person name="Felder M."/>
            <person name="Schilde C."/>
            <person name="Helps N.R."/>
            <person name="Tunggal B."/>
            <person name="Rivero F."/>
            <person name="John U."/>
            <person name="Schleicher M."/>
            <person name="Eichinger L."/>
            <person name="Platzer M."/>
            <person name="Noegel A.A."/>
            <person name="Schaap P."/>
            <person name="Gloeckner G."/>
        </authorList>
    </citation>
    <scope>NUCLEOTIDE SEQUENCE [LARGE SCALE GENOMIC DNA]</scope>
    <source>
        <strain evidence="5">ATCC 26659 / Pp 5 / PN500</strain>
    </source>
</reference>
<evidence type="ECO:0000256" key="2">
    <source>
        <dbReference type="SAM" id="SignalP"/>
    </source>
</evidence>
<feature type="domain" description="FZ" evidence="3">
    <location>
        <begin position="194"/>
        <end position="318"/>
    </location>
</feature>
<dbReference type="GO" id="GO:0005764">
    <property type="term" value="C:lysosome"/>
    <property type="evidence" value="ECO:0007669"/>
    <property type="project" value="TreeGrafter"/>
</dbReference>
<dbReference type="FunCoup" id="D3BB94">
    <property type="interactions" value="3"/>
</dbReference>
<dbReference type="PANTHER" id="PTHR10697">
    <property type="entry name" value="MAMMALIAN EPENDYMIN-RELATED PROTEIN 1"/>
    <property type="match status" value="1"/>
</dbReference>
<dbReference type="OMA" id="IPPANAC"/>
<dbReference type="Proteomes" id="UP000001396">
    <property type="component" value="Unassembled WGS sequence"/>
</dbReference>
<evidence type="ECO:0000313" key="5">
    <source>
        <dbReference type="Proteomes" id="UP000001396"/>
    </source>
</evidence>
<sequence>MNISFLLIISLVAGVALSQKAYPEIPQQFTSDVSISTSMMPFPTSGQMYYDFNNLKQRIDATFFGQTSTTLDRHDLGLTFNINPSAQQCECKPLTEPMSPMTVYPGSVFNGVSTDENGNQVDGWTIVATAQVNITIYTLDIDPNTLAEAVMTTFNPDTQTTMTFSNFNPGNVDPAIFAVPSYCSCPTPAPPVPVPTTSCPNNPPRGCSCAPSLKFCDQVNYPVMGEGIDFQGVDQMVETMFEAFTMTTNPPTTCAENTKAFLCATMFSACTSNLIPVLPCADLCPNCSCGGDQQSCAAANVANQTLGGCTNYGSVNFC</sequence>
<comment type="caution">
    <text evidence="4">The sequence shown here is derived from an EMBL/GenBank/DDBJ whole genome shotgun (WGS) entry which is preliminary data.</text>
</comment>
<protein>
    <recommendedName>
        <fullName evidence="3">FZ domain-containing protein</fullName>
    </recommendedName>
</protein>
<gene>
    <name evidence="4" type="ORF">PPL_05280</name>
</gene>
<dbReference type="GeneID" id="31360765"/>
<dbReference type="InterPro" id="IPR001299">
    <property type="entry name" value="Ependymin"/>
</dbReference>
<dbReference type="RefSeq" id="XP_020433419.1">
    <property type="nucleotide sequence ID" value="XM_020576170.1"/>
</dbReference>
<keyword evidence="1" id="KW-1015">Disulfide bond</keyword>
<accession>D3BB94</accession>
<evidence type="ECO:0000313" key="4">
    <source>
        <dbReference type="EMBL" id="EFA81301.1"/>
    </source>
</evidence>
<dbReference type="GO" id="GO:0007160">
    <property type="term" value="P:cell-matrix adhesion"/>
    <property type="evidence" value="ECO:0007669"/>
    <property type="project" value="InterPro"/>
</dbReference>
<evidence type="ECO:0000256" key="1">
    <source>
        <dbReference type="ARBA" id="ARBA00023157"/>
    </source>
</evidence>
<dbReference type="EMBL" id="ADBJ01000025">
    <property type="protein sequence ID" value="EFA81301.1"/>
    <property type="molecule type" value="Genomic_DNA"/>
</dbReference>
<dbReference type="PROSITE" id="PS50038">
    <property type="entry name" value="FZ"/>
    <property type="match status" value="1"/>
</dbReference>
<feature type="chain" id="PRO_5003042107" description="FZ domain-containing protein" evidence="2">
    <location>
        <begin position="19"/>
        <end position="318"/>
    </location>
</feature>
<feature type="signal peptide" evidence="2">
    <location>
        <begin position="1"/>
        <end position="18"/>
    </location>
</feature>
<dbReference type="AlphaFoldDB" id="D3BB94"/>
<name>D3BB94_HETP5</name>